<reference evidence="1 2" key="1">
    <citation type="journal article" date="2022" name="DNA Res.">
        <title>Chromosomal-level genome assembly of the orchid tree Bauhinia variegata (Leguminosae; Cercidoideae) supports the allotetraploid origin hypothesis of Bauhinia.</title>
        <authorList>
            <person name="Zhong Y."/>
            <person name="Chen Y."/>
            <person name="Zheng D."/>
            <person name="Pang J."/>
            <person name="Liu Y."/>
            <person name="Luo S."/>
            <person name="Meng S."/>
            <person name="Qian L."/>
            <person name="Wei D."/>
            <person name="Dai S."/>
            <person name="Zhou R."/>
        </authorList>
    </citation>
    <scope>NUCLEOTIDE SEQUENCE [LARGE SCALE GENOMIC DNA]</scope>
    <source>
        <strain evidence="1">BV-YZ2020</strain>
    </source>
</reference>
<evidence type="ECO:0000313" key="2">
    <source>
        <dbReference type="Proteomes" id="UP000828941"/>
    </source>
</evidence>
<name>A0ACB9LSF6_BAUVA</name>
<evidence type="ECO:0000313" key="1">
    <source>
        <dbReference type="EMBL" id="KAI4313943.1"/>
    </source>
</evidence>
<comment type="caution">
    <text evidence="1">The sequence shown here is derived from an EMBL/GenBank/DDBJ whole genome shotgun (WGS) entry which is preliminary data.</text>
</comment>
<keyword evidence="2" id="KW-1185">Reference proteome</keyword>
<organism evidence="1 2">
    <name type="scientific">Bauhinia variegata</name>
    <name type="common">Purple orchid tree</name>
    <name type="synonym">Phanera variegata</name>
    <dbReference type="NCBI Taxonomy" id="167791"/>
    <lineage>
        <taxon>Eukaryota</taxon>
        <taxon>Viridiplantae</taxon>
        <taxon>Streptophyta</taxon>
        <taxon>Embryophyta</taxon>
        <taxon>Tracheophyta</taxon>
        <taxon>Spermatophyta</taxon>
        <taxon>Magnoliopsida</taxon>
        <taxon>eudicotyledons</taxon>
        <taxon>Gunneridae</taxon>
        <taxon>Pentapetalae</taxon>
        <taxon>rosids</taxon>
        <taxon>fabids</taxon>
        <taxon>Fabales</taxon>
        <taxon>Fabaceae</taxon>
        <taxon>Cercidoideae</taxon>
        <taxon>Cercideae</taxon>
        <taxon>Bauhiniinae</taxon>
        <taxon>Bauhinia</taxon>
    </lineage>
</organism>
<gene>
    <name evidence="1" type="ORF">L6164_026884</name>
</gene>
<dbReference type="EMBL" id="CM039436">
    <property type="protein sequence ID" value="KAI4313943.1"/>
    <property type="molecule type" value="Genomic_DNA"/>
</dbReference>
<sequence>MVNSVEMAQSPTSATPLSAIVEAFEDLAKLLKGSKKQEALRLDTFCNTCSKVSVLFNCLGFAFKFAELEYITKLHGLAEASETYGTLQNVLDRDVADGTVKTQGSLSRNLRRVRQGLDLVRAIFENFCSTKDESLKDAASTAYAEVCAPYHTWPIRTAVYAGMYTLPTRDQLLLKLNETNNSAEKKMKRYIDALIPVIQYIDKLYLSRKISLDW</sequence>
<protein>
    <submittedName>
        <fullName evidence="1">Uncharacterized protein</fullName>
    </submittedName>
</protein>
<dbReference type="Proteomes" id="UP000828941">
    <property type="component" value="Chromosome 11"/>
</dbReference>
<accession>A0ACB9LSF6</accession>
<proteinExistence type="predicted"/>